<dbReference type="AlphaFoldDB" id="A0A4Q1CMI0"/>
<feature type="chain" id="PRO_5020523546" description="Outer membrane protein beta-barrel domain-containing protein" evidence="1">
    <location>
        <begin position="21"/>
        <end position="230"/>
    </location>
</feature>
<evidence type="ECO:0000259" key="2">
    <source>
        <dbReference type="Pfam" id="PF13568"/>
    </source>
</evidence>
<organism evidence="3 4">
    <name type="scientific">Lacibacter luteus</name>
    <dbReference type="NCBI Taxonomy" id="2508719"/>
    <lineage>
        <taxon>Bacteria</taxon>
        <taxon>Pseudomonadati</taxon>
        <taxon>Bacteroidota</taxon>
        <taxon>Chitinophagia</taxon>
        <taxon>Chitinophagales</taxon>
        <taxon>Chitinophagaceae</taxon>
        <taxon>Lacibacter</taxon>
    </lineage>
</organism>
<comment type="caution">
    <text evidence="3">The sequence shown here is derived from an EMBL/GenBank/DDBJ whole genome shotgun (WGS) entry which is preliminary data.</text>
</comment>
<dbReference type="OrthoDB" id="1150878at2"/>
<evidence type="ECO:0000313" key="4">
    <source>
        <dbReference type="Proteomes" id="UP000290204"/>
    </source>
</evidence>
<name>A0A4Q1CMI0_9BACT</name>
<sequence length="230" mass="24497">MKIKALCILLLSAVVSSVSAQESSVFLKAGFNMANVSVTDGGDIDEARMLPSFHVGIKGDIPVVKNLLSIQPALLFTGKGSKVQSGTEGTNGYFKASTNPYYIEVPVNVVVKAPMGDGAKFFAGAGPYVAMGIAGKRKLEYQALNIVYNRTDNIEFSNDDPTTAGEEGAGYGILRRFDYGLNGTIGFEGKTAMFSVNYGLGLAKLQSGSDNNADENNKHRVLSFTIGFRL</sequence>
<dbReference type="InterPro" id="IPR025665">
    <property type="entry name" value="Beta-barrel_OMP_2"/>
</dbReference>
<evidence type="ECO:0000313" key="3">
    <source>
        <dbReference type="EMBL" id="RXK61935.1"/>
    </source>
</evidence>
<accession>A0A4Q1CMI0</accession>
<feature type="signal peptide" evidence="1">
    <location>
        <begin position="1"/>
        <end position="20"/>
    </location>
</feature>
<proteinExistence type="predicted"/>
<feature type="domain" description="Outer membrane protein beta-barrel" evidence="2">
    <location>
        <begin position="20"/>
        <end position="200"/>
    </location>
</feature>
<keyword evidence="1" id="KW-0732">Signal</keyword>
<dbReference type="Proteomes" id="UP000290204">
    <property type="component" value="Unassembled WGS sequence"/>
</dbReference>
<protein>
    <recommendedName>
        <fullName evidence="2">Outer membrane protein beta-barrel domain-containing protein</fullName>
    </recommendedName>
</protein>
<dbReference type="RefSeq" id="WP_129129307.1">
    <property type="nucleotide sequence ID" value="NZ_SDHW01000001.1"/>
</dbReference>
<reference evidence="3 4" key="1">
    <citation type="submission" date="2019-01" db="EMBL/GenBank/DDBJ databases">
        <title>Lacibacter sp. strain TTM-7.</title>
        <authorList>
            <person name="Chen W.-M."/>
        </authorList>
    </citation>
    <scope>NUCLEOTIDE SEQUENCE [LARGE SCALE GENOMIC DNA]</scope>
    <source>
        <strain evidence="3 4">TTM-7</strain>
    </source>
</reference>
<gene>
    <name evidence="3" type="ORF">ESA94_02680</name>
</gene>
<keyword evidence="4" id="KW-1185">Reference proteome</keyword>
<evidence type="ECO:0000256" key="1">
    <source>
        <dbReference type="SAM" id="SignalP"/>
    </source>
</evidence>
<dbReference type="Pfam" id="PF13568">
    <property type="entry name" value="OMP_b-brl_2"/>
    <property type="match status" value="1"/>
</dbReference>
<dbReference type="EMBL" id="SDHW01000001">
    <property type="protein sequence ID" value="RXK61935.1"/>
    <property type="molecule type" value="Genomic_DNA"/>
</dbReference>